<evidence type="ECO:0000256" key="6">
    <source>
        <dbReference type="ARBA" id="ARBA00023136"/>
    </source>
</evidence>
<gene>
    <name evidence="8" type="primary">cydB</name>
    <name evidence="8" type="ORF">CHU93_09235</name>
</gene>
<evidence type="ECO:0000256" key="7">
    <source>
        <dbReference type="SAM" id="Phobius"/>
    </source>
</evidence>
<dbReference type="NCBIfam" id="TIGR00203">
    <property type="entry name" value="cydB"/>
    <property type="match status" value="1"/>
</dbReference>
<dbReference type="RefSeq" id="WP_094473795.1">
    <property type="nucleotide sequence ID" value="NZ_NOXT01000110.1"/>
</dbReference>
<feature type="transmembrane region" description="Helical" evidence="7">
    <location>
        <begin position="233"/>
        <end position="252"/>
    </location>
</feature>
<proteinExistence type="inferred from homology"/>
<dbReference type="OrthoDB" id="9776710at2"/>
<dbReference type="InterPro" id="IPR003317">
    <property type="entry name" value="Cyt-d_oxidase_su2"/>
</dbReference>
<evidence type="ECO:0000256" key="3">
    <source>
        <dbReference type="ARBA" id="ARBA00022475"/>
    </source>
</evidence>
<reference evidence="8 9" key="1">
    <citation type="submission" date="2017-07" db="EMBL/GenBank/DDBJ databases">
        <title>Sandarakinorhabdus cyanobacteriorum sp. nov., a novel bacterium isolated from cyanobacterial aggregates in a eutrophic lake.</title>
        <authorList>
            <person name="Cai H."/>
        </authorList>
    </citation>
    <scope>NUCLEOTIDE SEQUENCE [LARGE SCALE GENOMIC DNA]</scope>
    <source>
        <strain evidence="8 9">TH057</strain>
    </source>
</reference>
<accession>A0A255YI87</accession>
<comment type="similarity">
    <text evidence="2">Belongs to the cytochrome ubiquinol oxidase subunit 2 family.</text>
</comment>
<evidence type="ECO:0000256" key="2">
    <source>
        <dbReference type="ARBA" id="ARBA00007543"/>
    </source>
</evidence>
<dbReference type="GO" id="GO:0005886">
    <property type="term" value="C:plasma membrane"/>
    <property type="evidence" value="ECO:0007669"/>
    <property type="project" value="UniProtKB-SubCell"/>
</dbReference>
<feature type="transmembrane region" description="Helical" evidence="7">
    <location>
        <begin position="121"/>
        <end position="143"/>
    </location>
</feature>
<evidence type="ECO:0000256" key="1">
    <source>
        <dbReference type="ARBA" id="ARBA00004651"/>
    </source>
</evidence>
<organism evidence="8 9">
    <name type="scientific">Sandarakinorhabdus cyanobacteriorum</name>
    <dbReference type="NCBI Taxonomy" id="1981098"/>
    <lineage>
        <taxon>Bacteria</taxon>
        <taxon>Pseudomonadati</taxon>
        <taxon>Pseudomonadota</taxon>
        <taxon>Alphaproteobacteria</taxon>
        <taxon>Sphingomonadales</taxon>
        <taxon>Sphingosinicellaceae</taxon>
        <taxon>Sandarakinorhabdus</taxon>
    </lineage>
</organism>
<keyword evidence="3" id="KW-1003">Cell membrane</keyword>
<sequence length="338" mass="36023">MVPGIAPDPTLTLIWAGIIGIAIFIYVVTDGFDLGIGILFPVLAPGGERETAIATIKPVWDANQTWLVLGGGGVFAAFPLAYAILMPAVYAPLIAMLLGLIFRGVAFKYRARTSRIWLWDFAFFAGSTLAAFAQGVILGAVLQGVKVAGRSYAGGWWDWLSPFSLLTGVSVVAAYALLGACWLIWRTEGGVQDHAYRMAGQAGAASIAAIGAVSLATPFLNHDYFSRWFEAPGLYYSAPVPLLVGVTALLFIRALRRRAEVAPFVLAELLFLLTFMGLGVSIFPWAVPGQVTIWQAATAANAQAFMLVGVGVLLPVILCYTAYGYWLFGGKVGAEGYA</sequence>
<dbReference type="GO" id="GO:0070069">
    <property type="term" value="C:cytochrome complex"/>
    <property type="evidence" value="ECO:0007669"/>
    <property type="project" value="TreeGrafter"/>
</dbReference>
<feature type="transmembrane region" description="Helical" evidence="7">
    <location>
        <begin position="305"/>
        <end position="328"/>
    </location>
</feature>
<dbReference type="PANTHER" id="PTHR43141">
    <property type="entry name" value="CYTOCHROME BD2 SUBUNIT II"/>
    <property type="match status" value="1"/>
</dbReference>
<feature type="transmembrane region" description="Helical" evidence="7">
    <location>
        <begin position="12"/>
        <end position="44"/>
    </location>
</feature>
<dbReference type="GO" id="GO:0009055">
    <property type="term" value="F:electron transfer activity"/>
    <property type="evidence" value="ECO:0007669"/>
    <property type="project" value="TreeGrafter"/>
</dbReference>
<dbReference type="EMBL" id="NOXT01000110">
    <property type="protein sequence ID" value="OYQ28285.1"/>
    <property type="molecule type" value="Genomic_DNA"/>
</dbReference>
<protein>
    <submittedName>
        <fullName evidence="8">Cytochrome d ubiquinol oxidase subunit II</fullName>
    </submittedName>
</protein>
<comment type="subcellular location">
    <subcellularLocation>
        <location evidence="1">Cell membrane</location>
        <topology evidence="1">Multi-pass membrane protein</topology>
    </subcellularLocation>
</comment>
<keyword evidence="5 7" id="KW-1133">Transmembrane helix</keyword>
<dbReference type="GO" id="GO:0019646">
    <property type="term" value="P:aerobic electron transport chain"/>
    <property type="evidence" value="ECO:0007669"/>
    <property type="project" value="TreeGrafter"/>
</dbReference>
<dbReference type="PANTHER" id="PTHR43141:SF4">
    <property type="entry name" value="CYTOCHROME BD2 SUBUNIT II"/>
    <property type="match status" value="1"/>
</dbReference>
<dbReference type="GO" id="GO:0016682">
    <property type="term" value="F:oxidoreductase activity, acting on diphenols and related substances as donors, oxygen as acceptor"/>
    <property type="evidence" value="ECO:0007669"/>
    <property type="project" value="TreeGrafter"/>
</dbReference>
<name>A0A255YI87_9SPHN</name>
<dbReference type="Pfam" id="PF02322">
    <property type="entry name" value="Cyt_bd_oxida_II"/>
    <property type="match status" value="1"/>
</dbReference>
<keyword evidence="9" id="KW-1185">Reference proteome</keyword>
<evidence type="ECO:0000256" key="4">
    <source>
        <dbReference type="ARBA" id="ARBA00022692"/>
    </source>
</evidence>
<keyword evidence="6 7" id="KW-0472">Membrane</keyword>
<evidence type="ECO:0000313" key="9">
    <source>
        <dbReference type="Proteomes" id="UP000216991"/>
    </source>
</evidence>
<comment type="caution">
    <text evidence="8">The sequence shown here is derived from an EMBL/GenBank/DDBJ whole genome shotgun (WGS) entry which is preliminary data.</text>
</comment>
<feature type="transmembrane region" description="Helical" evidence="7">
    <location>
        <begin position="264"/>
        <end position="285"/>
    </location>
</feature>
<feature type="transmembrane region" description="Helical" evidence="7">
    <location>
        <begin position="163"/>
        <end position="185"/>
    </location>
</feature>
<feature type="transmembrane region" description="Helical" evidence="7">
    <location>
        <begin position="90"/>
        <end position="109"/>
    </location>
</feature>
<dbReference type="Proteomes" id="UP000216991">
    <property type="component" value="Unassembled WGS sequence"/>
</dbReference>
<keyword evidence="4 7" id="KW-0812">Transmembrane</keyword>
<evidence type="ECO:0000313" key="8">
    <source>
        <dbReference type="EMBL" id="OYQ28285.1"/>
    </source>
</evidence>
<evidence type="ECO:0000256" key="5">
    <source>
        <dbReference type="ARBA" id="ARBA00022989"/>
    </source>
</evidence>
<feature type="transmembrane region" description="Helical" evidence="7">
    <location>
        <begin position="197"/>
        <end position="221"/>
    </location>
</feature>
<dbReference type="AlphaFoldDB" id="A0A255YI87"/>